<organism evidence="2 3">
    <name type="scientific">Artemisia annua</name>
    <name type="common">Sweet wormwood</name>
    <dbReference type="NCBI Taxonomy" id="35608"/>
    <lineage>
        <taxon>Eukaryota</taxon>
        <taxon>Viridiplantae</taxon>
        <taxon>Streptophyta</taxon>
        <taxon>Embryophyta</taxon>
        <taxon>Tracheophyta</taxon>
        <taxon>Spermatophyta</taxon>
        <taxon>Magnoliopsida</taxon>
        <taxon>eudicotyledons</taxon>
        <taxon>Gunneridae</taxon>
        <taxon>Pentapetalae</taxon>
        <taxon>asterids</taxon>
        <taxon>campanulids</taxon>
        <taxon>Asterales</taxon>
        <taxon>Asteraceae</taxon>
        <taxon>Asteroideae</taxon>
        <taxon>Anthemideae</taxon>
        <taxon>Artemisiinae</taxon>
        <taxon>Artemisia</taxon>
    </lineage>
</organism>
<feature type="compositionally biased region" description="Polar residues" evidence="1">
    <location>
        <begin position="548"/>
        <end position="557"/>
    </location>
</feature>
<evidence type="ECO:0000313" key="2">
    <source>
        <dbReference type="EMBL" id="PWA98896.1"/>
    </source>
</evidence>
<proteinExistence type="predicted"/>
<dbReference type="EMBL" id="PKPP01000044">
    <property type="protein sequence ID" value="PWA98896.1"/>
    <property type="molecule type" value="Genomic_DNA"/>
</dbReference>
<keyword evidence="3" id="KW-1185">Reference proteome</keyword>
<sequence length="784" mass="87408">MGFNYPFFLDIPETRATRGCLGLCICVYGNVDNLDRNKIAEQSNIRDTRAASEALDSSSSAHVGASDLLIVGPGVLGRLVAEKWRESSKVSICYTCFKLSAIAGYSRILLFYWQEHPGCQITGETVTTDHHDELVKMGINPTLKGVKRDQKFPYIIFCAPPSRSSDYAGDVGEIASLWNGEGSFLFTSSSAPYDRYDNGQCYEDSPVVPIGKSPRTDILLKAEKNVLDAGGCVHTVDRGMHLYYLRQGTIEANPDHLVNLIHYEDAASLSVAILKKKLRSRLFLGCDNHPVSRQEVMDLVAKSGKFDPTFVGFTGKDGVLGKRLDNSKTREEIGWEPKYKSFAHCLGTVCAVLIFGSKEIFDESEEKGRGRGLDLGVKRNEESEMGEFNVVENEGEMLEMVEMDDRIVEIREMAREARKQEKIEAKRRGLMKLRKSMEGDYEKLPNVNVLRNEGEGSDDGEEFGSLMFKKKYKYKSPSVDSGDKPMGFGNGTVRTNKMNDEGVLSVGSDKEPRNKLVDTESIAGTSKEPQYNNQASNMETRKPRGFGQESNDTAVSTKQDDSNRNGSLKGRKGGNKKSAKKTGDMKSITPTGFWWTSLPYVLAVHMQRGEEDDESGLFVIRSDSQTQSGLAHTVAFEDRGDAMNFCYLLESFFEDLEDFNTNIIPVPTNELEEAINSQIMKIVVVRKGQLQLYVGKPLPEVESALRILIEQKGCWFIVHNFKPKGLVFEMFLSLNEELVLIGQIVVVHSCSKALGSLLHQHGHVVDHGSFRQPPHSKQKLQKLS</sequence>
<gene>
    <name evidence="2" type="ORF">CTI12_AA004920</name>
</gene>
<dbReference type="PANTHER" id="PTHR34962:SF3">
    <property type="entry name" value="ABC SUBFAMILY C PROTEIN"/>
    <property type="match status" value="1"/>
</dbReference>
<dbReference type="AlphaFoldDB" id="A0A2U1QLM2"/>
<feature type="compositionally biased region" description="Polar residues" evidence="1">
    <location>
        <begin position="522"/>
        <end position="538"/>
    </location>
</feature>
<dbReference type="PANTHER" id="PTHR34962">
    <property type="entry name" value="EMBRYO DEFECTIVE 1703-RELATED"/>
    <property type="match status" value="1"/>
</dbReference>
<evidence type="ECO:0000256" key="1">
    <source>
        <dbReference type="SAM" id="MobiDB-lite"/>
    </source>
</evidence>
<feature type="compositionally biased region" description="Basic and acidic residues" evidence="1">
    <location>
        <begin position="508"/>
        <end position="518"/>
    </location>
</feature>
<feature type="region of interest" description="Disordered" evidence="1">
    <location>
        <begin position="474"/>
        <end position="584"/>
    </location>
</feature>
<dbReference type="Gene3D" id="3.40.50.720">
    <property type="entry name" value="NAD(P)-binding Rossmann-like Domain"/>
    <property type="match status" value="1"/>
</dbReference>
<comment type="caution">
    <text evidence="2">The sequence shown here is derived from an EMBL/GenBank/DDBJ whole genome shotgun (WGS) entry which is preliminary data.</text>
</comment>
<dbReference type="Proteomes" id="UP000245207">
    <property type="component" value="Unassembled WGS sequence"/>
</dbReference>
<dbReference type="OrthoDB" id="674948at2759"/>
<reference evidence="2 3" key="1">
    <citation type="journal article" date="2018" name="Mol. Plant">
        <title>The genome of Artemisia annua provides insight into the evolution of Asteraceae family and artemisinin biosynthesis.</title>
        <authorList>
            <person name="Shen Q."/>
            <person name="Zhang L."/>
            <person name="Liao Z."/>
            <person name="Wang S."/>
            <person name="Yan T."/>
            <person name="Shi P."/>
            <person name="Liu M."/>
            <person name="Fu X."/>
            <person name="Pan Q."/>
            <person name="Wang Y."/>
            <person name="Lv Z."/>
            <person name="Lu X."/>
            <person name="Zhang F."/>
            <person name="Jiang W."/>
            <person name="Ma Y."/>
            <person name="Chen M."/>
            <person name="Hao X."/>
            <person name="Li L."/>
            <person name="Tang Y."/>
            <person name="Lv G."/>
            <person name="Zhou Y."/>
            <person name="Sun X."/>
            <person name="Brodelius P.E."/>
            <person name="Rose J.K.C."/>
            <person name="Tang K."/>
        </authorList>
    </citation>
    <scope>NUCLEOTIDE SEQUENCE [LARGE SCALE GENOMIC DNA]</scope>
    <source>
        <strain evidence="3">cv. Huhao1</strain>
        <tissue evidence="2">Leaf</tissue>
    </source>
</reference>
<feature type="compositionally biased region" description="Basic residues" evidence="1">
    <location>
        <begin position="569"/>
        <end position="580"/>
    </location>
</feature>
<name>A0A2U1QLM2_ARTAN</name>
<dbReference type="SUPFAM" id="SSF51735">
    <property type="entry name" value="NAD(P)-binding Rossmann-fold domains"/>
    <property type="match status" value="1"/>
</dbReference>
<dbReference type="InterPro" id="IPR036291">
    <property type="entry name" value="NAD(P)-bd_dom_sf"/>
</dbReference>
<accession>A0A2U1QLM2</accession>
<evidence type="ECO:0000313" key="3">
    <source>
        <dbReference type="Proteomes" id="UP000245207"/>
    </source>
</evidence>
<protein>
    <submittedName>
        <fullName evidence="2">Uncharacterized protein</fullName>
    </submittedName>
</protein>
<dbReference type="STRING" id="35608.A0A2U1QLM2"/>